<gene>
    <name evidence="6" type="ORF">NU887_10080</name>
</gene>
<evidence type="ECO:0000256" key="3">
    <source>
        <dbReference type="PIRSR" id="PIRSR000390-1"/>
    </source>
</evidence>
<keyword evidence="6" id="KW-0032">Aminotransferase</keyword>
<dbReference type="GO" id="GO:0030170">
    <property type="term" value="F:pyridoxal phosphate binding"/>
    <property type="evidence" value="ECO:0007669"/>
    <property type="project" value="TreeGrafter"/>
</dbReference>
<dbReference type="InterPro" id="IPR015421">
    <property type="entry name" value="PyrdxlP-dep_Trfase_major"/>
</dbReference>
<evidence type="ECO:0000256" key="5">
    <source>
        <dbReference type="RuleBase" id="RU004508"/>
    </source>
</evidence>
<dbReference type="InterPro" id="IPR000653">
    <property type="entry name" value="DegT/StrS_aminotransferase"/>
</dbReference>
<comment type="similarity">
    <text evidence="2 5">Belongs to the DegT/DnrJ/EryC1 family.</text>
</comment>
<keyword evidence="6" id="KW-0808">Transferase</keyword>
<dbReference type="CDD" id="cd00616">
    <property type="entry name" value="AHBA_syn"/>
    <property type="match status" value="1"/>
</dbReference>
<feature type="active site" description="Proton acceptor" evidence="3">
    <location>
        <position position="188"/>
    </location>
</feature>
<organism evidence="6 7">
    <name type="scientific">Aquiflexum gelatinilyticum</name>
    <dbReference type="NCBI Taxonomy" id="2961943"/>
    <lineage>
        <taxon>Bacteria</taxon>
        <taxon>Pseudomonadati</taxon>
        <taxon>Bacteroidota</taxon>
        <taxon>Cytophagia</taxon>
        <taxon>Cytophagales</taxon>
        <taxon>Cyclobacteriaceae</taxon>
        <taxon>Aquiflexum</taxon>
    </lineage>
</organism>
<dbReference type="Proteomes" id="UP001142175">
    <property type="component" value="Unassembled WGS sequence"/>
</dbReference>
<dbReference type="Gene3D" id="3.90.1150.10">
    <property type="entry name" value="Aspartate Aminotransferase, domain 1"/>
    <property type="match status" value="1"/>
</dbReference>
<dbReference type="InterPro" id="IPR015424">
    <property type="entry name" value="PyrdxlP-dep_Trfase"/>
</dbReference>
<sequence>MKMPIPFLDLSLIDRELKSALERKFSDMLSEGIFSGGKEVELLEKNLCLFLDTTCAIIPCSNGTDALEIALRAIGIGKNDEVIVPALTWVSTAEAVSMVGATPVFIDTDSSGLMNLELLDSALSPMTKAVIGVHLYGKMLDMEKLVSWSKSKGIKVIEDNAQAFGAIQKGKSAGCFADIGCLSFYPTKNLGALGEAGALITQDEQLAMKIRMLINHGQISRDHHEILGRNARIDTIQAGFLNVKMSFFQTWQQKRKTLAGVYLKKLSGVGDIILPETILAPDHNAHLFVIQSDYRDALRQYLENKGIGTAIHYPTIVPKMKPYSFQEEYKVSEKLSKTVLSLPLNPFLEENDIKNISAKIKNFYSKIS</sequence>
<keyword evidence="7" id="KW-1185">Reference proteome</keyword>
<dbReference type="AlphaFoldDB" id="A0A9X2P3V6"/>
<evidence type="ECO:0000256" key="4">
    <source>
        <dbReference type="PIRSR" id="PIRSR000390-2"/>
    </source>
</evidence>
<reference evidence="6" key="1">
    <citation type="submission" date="2022-08" db="EMBL/GenBank/DDBJ databases">
        <authorList>
            <person name="Zhang D."/>
        </authorList>
    </citation>
    <scope>NUCLEOTIDE SEQUENCE</scope>
    <source>
        <strain evidence="6">XJ19-11</strain>
    </source>
</reference>
<keyword evidence="1 4" id="KW-0663">Pyridoxal phosphate</keyword>
<dbReference type="PANTHER" id="PTHR30244:SF36">
    <property type="entry name" value="3-OXO-GLUCOSE-6-PHOSPHATE:GLUTAMATE AMINOTRANSFERASE"/>
    <property type="match status" value="1"/>
</dbReference>
<dbReference type="PIRSF" id="PIRSF000390">
    <property type="entry name" value="PLP_StrS"/>
    <property type="match status" value="1"/>
</dbReference>
<accession>A0A9X2P3V6</accession>
<evidence type="ECO:0000313" key="6">
    <source>
        <dbReference type="EMBL" id="MCR9015383.1"/>
    </source>
</evidence>
<dbReference type="Pfam" id="PF01041">
    <property type="entry name" value="DegT_DnrJ_EryC1"/>
    <property type="match status" value="1"/>
</dbReference>
<evidence type="ECO:0000256" key="2">
    <source>
        <dbReference type="ARBA" id="ARBA00037999"/>
    </source>
</evidence>
<comment type="caution">
    <text evidence="6">The sequence shown here is derived from an EMBL/GenBank/DDBJ whole genome shotgun (WGS) entry which is preliminary data.</text>
</comment>
<dbReference type="SUPFAM" id="SSF53383">
    <property type="entry name" value="PLP-dependent transferases"/>
    <property type="match status" value="1"/>
</dbReference>
<dbReference type="PANTHER" id="PTHR30244">
    <property type="entry name" value="TRANSAMINASE"/>
    <property type="match status" value="1"/>
</dbReference>
<proteinExistence type="inferred from homology"/>
<dbReference type="EMBL" id="JANSUY010000005">
    <property type="protein sequence ID" value="MCR9015383.1"/>
    <property type="molecule type" value="Genomic_DNA"/>
</dbReference>
<protein>
    <submittedName>
        <fullName evidence="6">DegT/DnrJ/EryC1/StrS family aminotransferase</fullName>
    </submittedName>
</protein>
<evidence type="ECO:0000313" key="7">
    <source>
        <dbReference type="Proteomes" id="UP001142175"/>
    </source>
</evidence>
<dbReference type="InterPro" id="IPR015422">
    <property type="entry name" value="PyrdxlP-dep_Trfase_small"/>
</dbReference>
<dbReference type="Gene3D" id="3.40.640.10">
    <property type="entry name" value="Type I PLP-dependent aspartate aminotransferase-like (Major domain)"/>
    <property type="match status" value="1"/>
</dbReference>
<name>A0A9X2P3V6_9BACT</name>
<dbReference type="GO" id="GO:0000271">
    <property type="term" value="P:polysaccharide biosynthetic process"/>
    <property type="evidence" value="ECO:0007669"/>
    <property type="project" value="TreeGrafter"/>
</dbReference>
<dbReference type="GO" id="GO:0008483">
    <property type="term" value="F:transaminase activity"/>
    <property type="evidence" value="ECO:0007669"/>
    <property type="project" value="UniProtKB-KW"/>
</dbReference>
<evidence type="ECO:0000256" key="1">
    <source>
        <dbReference type="ARBA" id="ARBA00022898"/>
    </source>
</evidence>
<feature type="modified residue" description="N6-(pyridoxal phosphate)lysine" evidence="4">
    <location>
        <position position="188"/>
    </location>
</feature>